<evidence type="ECO:0000313" key="2">
    <source>
        <dbReference type="EMBL" id="KAK9776632.1"/>
    </source>
</evidence>
<feature type="compositionally biased region" description="Polar residues" evidence="1">
    <location>
        <begin position="188"/>
        <end position="197"/>
    </location>
</feature>
<dbReference type="Proteomes" id="UP001465668">
    <property type="component" value="Unassembled WGS sequence"/>
</dbReference>
<feature type="compositionally biased region" description="Basic residues" evidence="1">
    <location>
        <begin position="228"/>
        <end position="237"/>
    </location>
</feature>
<gene>
    <name evidence="2" type="ORF">SCAR479_06677</name>
</gene>
<keyword evidence="3" id="KW-1185">Reference proteome</keyword>
<evidence type="ECO:0000313" key="3">
    <source>
        <dbReference type="Proteomes" id="UP001465668"/>
    </source>
</evidence>
<proteinExistence type="predicted"/>
<organism evidence="2 3">
    <name type="scientific">Seiridium cardinale</name>
    <dbReference type="NCBI Taxonomy" id="138064"/>
    <lineage>
        <taxon>Eukaryota</taxon>
        <taxon>Fungi</taxon>
        <taxon>Dikarya</taxon>
        <taxon>Ascomycota</taxon>
        <taxon>Pezizomycotina</taxon>
        <taxon>Sordariomycetes</taxon>
        <taxon>Xylariomycetidae</taxon>
        <taxon>Amphisphaeriales</taxon>
        <taxon>Sporocadaceae</taxon>
        <taxon>Seiridium</taxon>
    </lineage>
</organism>
<evidence type="ECO:0000256" key="1">
    <source>
        <dbReference type="SAM" id="MobiDB-lite"/>
    </source>
</evidence>
<comment type="caution">
    <text evidence="2">The sequence shown here is derived from an EMBL/GenBank/DDBJ whole genome shotgun (WGS) entry which is preliminary data.</text>
</comment>
<protein>
    <submittedName>
        <fullName evidence="2">Uncharacterized protein</fullName>
    </submittedName>
</protein>
<name>A0ABR2XSH9_9PEZI</name>
<reference evidence="2 3" key="1">
    <citation type="submission" date="2024-02" db="EMBL/GenBank/DDBJ databases">
        <title>First draft genome assembly of two strains of Seiridium cardinale.</title>
        <authorList>
            <person name="Emiliani G."/>
            <person name="Scali E."/>
        </authorList>
    </citation>
    <scope>NUCLEOTIDE SEQUENCE [LARGE SCALE GENOMIC DNA]</scope>
    <source>
        <strain evidence="2 3">BM-138-000479</strain>
    </source>
</reference>
<feature type="region of interest" description="Disordered" evidence="1">
    <location>
        <begin position="148"/>
        <end position="237"/>
    </location>
</feature>
<feature type="compositionally biased region" description="Basic and acidic residues" evidence="1">
    <location>
        <begin position="153"/>
        <end position="167"/>
    </location>
</feature>
<sequence length="237" mass="27420">MNENSLDWVVEQQRYALEEAGRVAREDLRCEVGLLRQRLFHAEIRENMLRKSVGNHRSVEEDPRKKLVDTNVGDPLQHSSTDDGNIEQNRLYQLFPNDEIHLSTVGEQESILKAHRSQDEWVVEQQIRYNELQSKNYNISSAFGAVEASSDAFDSRDESPPPYEEHPCPTPSMAESIEYMPNQRRENCQQGRPSQVRFTDPLETTFHSASPPAQKRKKEPKKQVIGLYRKRSDRTAV</sequence>
<dbReference type="EMBL" id="JARVKM010000026">
    <property type="protein sequence ID" value="KAK9776632.1"/>
    <property type="molecule type" value="Genomic_DNA"/>
</dbReference>
<accession>A0ABR2XSH9</accession>